<dbReference type="Proteomes" id="UP000189067">
    <property type="component" value="Unassembled WGS sequence"/>
</dbReference>
<dbReference type="OMA" id="QMKINAA"/>
<evidence type="ECO:0000313" key="5">
    <source>
        <dbReference type="EMBL" id="THC81289.1"/>
    </source>
</evidence>
<evidence type="ECO:0000313" key="7">
    <source>
        <dbReference type="Proteomes" id="UP000307517"/>
    </source>
</evidence>
<accession>A0A0D6UAI2</accession>
<comment type="caution">
    <text evidence="3">The sequence shown here is derived from an EMBL/GenBank/DDBJ whole genome shotgun (WGS) entry which is preliminary data.</text>
</comment>
<dbReference type="Proteomes" id="UP000552935">
    <property type="component" value="Unassembled WGS sequence"/>
</dbReference>
<dbReference type="EMBL" id="JACCKI010000001">
    <property type="protein sequence ID" value="NZA04035.1"/>
    <property type="molecule type" value="Genomic_DNA"/>
</dbReference>
<evidence type="ECO:0000313" key="4">
    <source>
        <dbReference type="EMBL" id="ONN75872.1"/>
    </source>
</evidence>
<dbReference type="Pfam" id="PF03816">
    <property type="entry name" value="LytR_cpsA_psr"/>
    <property type="match status" value="1"/>
</dbReference>
<proteinExistence type="inferred from homology"/>
<organism evidence="3 8">
    <name type="scientific">Lacticaseibacillus rhamnosus</name>
    <name type="common">Lactobacillus rhamnosus</name>
    <dbReference type="NCBI Taxonomy" id="47715"/>
    <lineage>
        <taxon>Bacteria</taxon>
        <taxon>Bacillati</taxon>
        <taxon>Bacillota</taxon>
        <taxon>Bacilli</taxon>
        <taxon>Lactobacillales</taxon>
        <taxon>Lactobacillaceae</taxon>
        <taxon>Lacticaseibacillus</taxon>
    </lineage>
</organism>
<comment type="similarity">
    <text evidence="1">Belongs to the LytR/CpsA/Psr (LCP) family.</text>
</comment>
<dbReference type="AlphaFoldDB" id="A0A0D6UAI2"/>
<dbReference type="PANTHER" id="PTHR33392">
    <property type="entry name" value="POLYISOPRENYL-TEICHOIC ACID--PEPTIDOGLYCAN TEICHOIC ACID TRANSFERASE TAGU"/>
    <property type="match status" value="1"/>
</dbReference>
<reference evidence="4 6" key="1">
    <citation type="submission" date="2017-01" db="EMBL/GenBank/DDBJ databases">
        <title>In silico prediction, in vitro antibacterial spectrum and physicochemical properties of a putative bacteriocin produced by Lactobacillus rhamnosus strain L156.4.</title>
        <authorList>
            <person name="Silveira A.M."/>
            <person name="Monteiro A.S."/>
            <person name="Santos V.L."/>
            <person name="Nicoli J.R."/>
            <person name="Azevedo V."/>
            <person name="Soares S.C."/>
            <person name="Castro-Oliveira L."/>
            <person name="Dias-Souza M.V."/>
            <person name="Nardi R.M."/>
        </authorList>
    </citation>
    <scope>NUCLEOTIDE SEQUENCE [LARGE SCALE GENOMIC DNA]</scope>
    <source>
        <strain evidence="4 6">L156.4</strain>
    </source>
</reference>
<evidence type="ECO:0000313" key="6">
    <source>
        <dbReference type="Proteomes" id="UP000189067"/>
    </source>
</evidence>
<dbReference type="EMBL" id="MTJY01000008">
    <property type="protein sequence ID" value="ONN75872.1"/>
    <property type="molecule type" value="Genomic_DNA"/>
</dbReference>
<sequence>MSKQQKSDLRIKNRKPKRRHPILRAVVLIVLVALFLAGGYAARFYSQAKKAVAKTYDPVSTKTVNSDLNGKKPISILLMGTDTGAFGRTDTGRSDTLMLVTINPKEKKTTMLSIPRDTLAEMVGTGDQSPTYEKINAAYSYGKSDAAIKTVEKLLNVPINYYVTVNMEGLQKIVDAVGGVDVNVPFTWTDANTGGQTFKKGKAHLNGELALAYARMRDEDPEGDYGRQKRQQEVINQIVKHLMSVKSLTNYQKVMDSLSSSMRTNLTFDDMMAIAQNYRSSASTIERKQLQGIGVYIDNAAYQVMKTDTLQKASDEMRAQLGLSKKTLNNFNTHQNEINNSLGFDWTGNNPVYTVSLDGVTTGP</sequence>
<dbReference type="PANTHER" id="PTHR33392:SF6">
    <property type="entry name" value="POLYISOPRENYL-TEICHOIC ACID--PEPTIDOGLYCAN TEICHOIC ACID TRANSFERASE TAGU"/>
    <property type="match status" value="1"/>
</dbReference>
<dbReference type="RefSeq" id="WP_005685362.1">
    <property type="nucleotide sequence ID" value="NZ_BSWG01000006.1"/>
</dbReference>
<dbReference type="Proteomes" id="UP000307517">
    <property type="component" value="Unassembled WGS sequence"/>
</dbReference>
<gene>
    <name evidence="4" type="ORF">BWR10_01420</name>
    <name evidence="5" type="ORF">E6L36_13510</name>
    <name evidence="3" type="ORF">H0N82_02600</name>
</gene>
<accession>A0A2A5L510</accession>
<feature type="domain" description="Cell envelope-related transcriptional attenuator" evidence="2">
    <location>
        <begin position="93"/>
        <end position="242"/>
    </location>
</feature>
<reference evidence="5 7" key="2">
    <citation type="submission" date="2019-04" db="EMBL/GenBank/DDBJ databases">
        <title>Genome Announcement to Ensure Probiotic Safety of Lactobacillus rhamnosus UBLR-58.</title>
        <authorList>
            <person name="Sulthana A."/>
            <person name="Lakshmi S.G."/>
            <person name="Madempudi R.S."/>
        </authorList>
    </citation>
    <scope>NUCLEOTIDE SEQUENCE [LARGE SCALE GENOMIC DNA]</scope>
    <source>
        <strain evidence="5 7">UBLR-58</strain>
    </source>
</reference>
<dbReference type="NCBIfam" id="TIGR00350">
    <property type="entry name" value="lytR_cpsA_psr"/>
    <property type="match status" value="1"/>
</dbReference>
<dbReference type="Gene3D" id="3.40.630.190">
    <property type="entry name" value="LCP protein"/>
    <property type="match status" value="1"/>
</dbReference>
<protein>
    <submittedName>
        <fullName evidence="3">LCP family protein</fullName>
    </submittedName>
    <submittedName>
        <fullName evidence="4">LytR family transcriptional regulator</fullName>
    </submittedName>
</protein>
<dbReference type="EMBL" id="SSHM01000001">
    <property type="protein sequence ID" value="THC81289.1"/>
    <property type="molecule type" value="Genomic_DNA"/>
</dbReference>
<name>A0A0D6UAI2_LACRH</name>
<evidence type="ECO:0000313" key="8">
    <source>
        <dbReference type="Proteomes" id="UP000552935"/>
    </source>
</evidence>
<evidence type="ECO:0000259" key="2">
    <source>
        <dbReference type="Pfam" id="PF03816"/>
    </source>
</evidence>
<dbReference type="InterPro" id="IPR050922">
    <property type="entry name" value="LytR/CpsA/Psr_CW_biosynth"/>
</dbReference>
<dbReference type="InterPro" id="IPR004474">
    <property type="entry name" value="LytR_CpsA_psr"/>
</dbReference>
<dbReference type="eggNOG" id="COG1316">
    <property type="taxonomic scope" value="Bacteria"/>
</dbReference>
<reference evidence="3 8" key="3">
    <citation type="submission" date="2020-07" db="EMBL/GenBank/DDBJ databases">
        <title>Organ Donor 1.</title>
        <authorList>
            <person name="Marsh A.J."/>
            <person name="Azcarate-Peril M.A."/>
        </authorList>
    </citation>
    <scope>NUCLEOTIDE SEQUENCE [LARGE SCALE GENOMIC DNA]</scope>
    <source>
        <strain evidence="3 8">AMC0712</strain>
    </source>
</reference>
<evidence type="ECO:0000256" key="1">
    <source>
        <dbReference type="ARBA" id="ARBA00006068"/>
    </source>
</evidence>
<evidence type="ECO:0000313" key="3">
    <source>
        <dbReference type="EMBL" id="NZA04035.1"/>
    </source>
</evidence>